<evidence type="ECO:0000313" key="4">
    <source>
        <dbReference type="EMBL" id="KAF2737065.1"/>
    </source>
</evidence>
<sequence length="252" mass="27024">RMLIHLLGANKGIGYCVALLLAQSKTPYTILVGCRDLSRGDEAVAKLATSRTNPDTNIAALEIDINSHDSIVTASKNIESSYGGLDYLVNNAAVMSAAGEVASLTDWRAVFETNVFGTVDCTTLLLPLLSKSATPKIVFVSSSMGSIAMAEAAPPHPLANGPTPYRASKAALHMVMAEWIPQLRRDMGHKIKVWGVDPGLCATEFAGEYSLSKGRDPREGADIVRQCLEGQREDCMGKVVWEEGGQTGTRSW</sequence>
<dbReference type="Gene3D" id="3.40.50.720">
    <property type="entry name" value="NAD(P)-binding Rossmann-like Domain"/>
    <property type="match status" value="1"/>
</dbReference>
<proteinExistence type="inferred from homology"/>
<dbReference type="SUPFAM" id="SSF51735">
    <property type="entry name" value="NAD(P)-binding Rossmann-fold domains"/>
    <property type="match status" value="1"/>
</dbReference>
<dbReference type="PANTHER" id="PTHR43963:SF6">
    <property type="entry name" value="CHAIN DEHYDROGENASE FAMILY PROTEIN, PUTATIVE (AFU_ORTHOLOGUE AFUA_3G15350)-RELATED"/>
    <property type="match status" value="1"/>
</dbReference>
<name>A0A9P4R4X6_9PLEO</name>
<dbReference type="PANTHER" id="PTHR43963">
    <property type="entry name" value="CARBONYL REDUCTASE 1-RELATED"/>
    <property type="match status" value="1"/>
</dbReference>
<comment type="caution">
    <text evidence="4">The sequence shown here is derived from an EMBL/GenBank/DDBJ whole genome shotgun (WGS) entry which is preliminary data.</text>
</comment>
<dbReference type="OrthoDB" id="191139at2759"/>
<dbReference type="InterPro" id="IPR002347">
    <property type="entry name" value="SDR_fam"/>
</dbReference>
<dbReference type="AlphaFoldDB" id="A0A9P4R4X6"/>
<dbReference type="Proteomes" id="UP000799444">
    <property type="component" value="Unassembled WGS sequence"/>
</dbReference>
<protein>
    <submittedName>
        <fullName evidence="4">NAD(P)-binding protein</fullName>
    </submittedName>
</protein>
<evidence type="ECO:0000313" key="5">
    <source>
        <dbReference type="Proteomes" id="UP000799444"/>
    </source>
</evidence>
<dbReference type="PRINTS" id="PR00081">
    <property type="entry name" value="GDHRDH"/>
</dbReference>
<keyword evidence="3" id="KW-0560">Oxidoreductase</keyword>
<feature type="non-terminal residue" evidence="4">
    <location>
        <position position="1"/>
    </location>
</feature>
<comment type="similarity">
    <text evidence="1">Belongs to the short-chain dehydrogenases/reductases (SDR) family.</text>
</comment>
<keyword evidence="2" id="KW-0521">NADP</keyword>
<dbReference type="Pfam" id="PF00106">
    <property type="entry name" value="adh_short"/>
    <property type="match status" value="1"/>
</dbReference>
<evidence type="ECO:0000256" key="1">
    <source>
        <dbReference type="ARBA" id="ARBA00006484"/>
    </source>
</evidence>
<accession>A0A9P4R4X6</accession>
<evidence type="ECO:0000256" key="2">
    <source>
        <dbReference type="ARBA" id="ARBA00022857"/>
    </source>
</evidence>
<dbReference type="EMBL" id="ML996119">
    <property type="protein sequence ID" value="KAF2737065.1"/>
    <property type="molecule type" value="Genomic_DNA"/>
</dbReference>
<dbReference type="InterPro" id="IPR036291">
    <property type="entry name" value="NAD(P)-bd_dom_sf"/>
</dbReference>
<organism evidence="4 5">
    <name type="scientific">Polyplosphaeria fusca</name>
    <dbReference type="NCBI Taxonomy" id="682080"/>
    <lineage>
        <taxon>Eukaryota</taxon>
        <taxon>Fungi</taxon>
        <taxon>Dikarya</taxon>
        <taxon>Ascomycota</taxon>
        <taxon>Pezizomycotina</taxon>
        <taxon>Dothideomycetes</taxon>
        <taxon>Pleosporomycetidae</taxon>
        <taxon>Pleosporales</taxon>
        <taxon>Tetraplosphaeriaceae</taxon>
        <taxon>Polyplosphaeria</taxon>
    </lineage>
</organism>
<keyword evidence="5" id="KW-1185">Reference proteome</keyword>
<evidence type="ECO:0000256" key="3">
    <source>
        <dbReference type="ARBA" id="ARBA00023002"/>
    </source>
</evidence>
<dbReference type="GO" id="GO:0016491">
    <property type="term" value="F:oxidoreductase activity"/>
    <property type="evidence" value="ECO:0007669"/>
    <property type="project" value="UniProtKB-KW"/>
</dbReference>
<reference evidence="4" key="1">
    <citation type="journal article" date="2020" name="Stud. Mycol.">
        <title>101 Dothideomycetes genomes: a test case for predicting lifestyles and emergence of pathogens.</title>
        <authorList>
            <person name="Haridas S."/>
            <person name="Albert R."/>
            <person name="Binder M."/>
            <person name="Bloem J."/>
            <person name="Labutti K."/>
            <person name="Salamov A."/>
            <person name="Andreopoulos B."/>
            <person name="Baker S."/>
            <person name="Barry K."/>
            <person name="Bills G."/>
            <person name="Bluhm B."/>
            <person name="Cannon C."/>
            <person name="Castanera R."/>
            <person name="Culley D."/>
            <person name="Daum C."/>
            <person name="Ezra D."/>
            <person name="Gonzalez J."/>
            <person name="Henrissat B."/>
            <person name="Kuo A."/>
            <person name="Liang C."/>
            <person name="Lipzen A."/>
            <person name="Lutzoni F."/>
            <person name="Magnuson J."/>
            <person name="Mondo S."/>
            <person name="Nolan M."/>
            <person name="Ohm R."/>
            <person name="Pangilinan J."/>
            <person name="Park H.-J."/>
            <person name="Ramirez L."/>
            <person name="Alfaro M."/>
            <person name="Sun H."/>
            <person name="Tritt A."/>
            <person name="Yoshinaga Y."/>
            <person name="Zwiers L.-H."/>
            <person name="Turgeon B."/>
            <person name="Goodwin S."/>
            <person name="Spatafora J."/>
            <person name="Crous P."/>
            <person name="Grigoriev I."/>
        </authorList>
    </citation>
    <scope>NUCLEOTIDE SEQUENCE</scope>
    <source>
        <strain evidence="4">CBS 125425</strain>
    </source>
</reference>
<gene>
    <name evidence="4" type="ORF">EJ04DRAFT_594592</name>
</gene>